<evidence type="ECO:0000313" key="3">
    <source>
        <dbReference type="Proteomes" id="UP000823629"/>
    </source>
</evidence>
<dbReference type="EMBL" id="JADING010000058">
    <property type="protein sequence ID" value="MBO8414243.1"/>
    <property type="molecule type" value="Genomic_DNA"/>
</dbReference>
<dbReference type="Proteomes" id="UP000823629">
    <property type="component" value="Unassembled WGS sequence"/>
</dbReference>
<feature type="transmembrane region" description="Helical" evidence="1">
    <location>
        <begin position="6"/>
        <end position="28"/>
    </location>
</feature>
<comment type="caution">
    <text evidence="2">The sequence shown here is derived from an EMBL/GenBank/DDBJ whole genome shotgun (WGS) entry which is preliminary data.</text>
</comment>
<name>A0A9D9D995_9BACL</name>
<gene>
    <name evidence="2" type="ORF">IAC78_02015</name>
</gene>
<evidence type="ECO:0000256" key="1">
    <source>
        <dbReference type="SAM" id="Phobius"/>
    </source>
</evidence>
<keyword evidence="1" id="KW-0812">Transmembrane</keyword>
<reference evidence="2" key="1">
    <citation type="submission" date="2020-10" db="EMBL/GenBank/DDBJ databases">
        <authorList>
            <person name="Gilroy R."/>
        </authorList>
    </citation>
    <scope>NUCLEOTIDE SEQUENCE</scope>
    <source>
        <strain evidence="2">1748</strain>
    </source>
</reference>
<accession>A0A9D9D995</accession>
<reference evidence="2" key="2">
    <citation type="journal article" date="2021" name="PeerJ">
        <title>Extensive microbial diversity within the chicken gut microbiome revealed by metagenomics and culture.</title>
        <authorList>
            <person name="Gilroy R."/>
            <person name="Ravi A."/>
            <person name="Getino M."/>
            <person name="Pursley I."/>
            <person name="Horton D.L."/>
            <person name="Alikhan N.F."/>
            <person name="Baker D."/>
            <person name="Gharbi K."/>
            <person name="Hall N."/>
            <person name="Watson M."/>
            <person name="Adriaenssens E.M."/>
            <person name="Foster-Nyarko E."/>
            <person name="Jarju S."/>
            <person name="Secka A."/>
            <person name="Antonio M."/>
            <person name="Oren A."/>
            <person name="Chaudhuri R.R."/>
            <person name="La Ragione R."/>
            <person name="Hildebrand F."/>
            <person name="Pallen M.J."/>
        </authorList>
    </citation>
    <scope>NUCLEOTIDE SEQUENCE</scope>
    <source>
        <strain evidence="2">1748</strain>
    </source>
</reference>
<protein>
    <submittedName>
        <fullName evidence="2">Uncharacterized protein</fullName>
    </submittedName>
</protein>
<sequence>MQDYQIAIIAILALILVILIVSYVVYLYRVYKSKRYFKLAYFYQGKKIKEKICKVNTLVEPLKDCGLKEVEIEKVVSLSNLKGKVDKFSFPASDVKVYFKDIEKEEVKVETRVYEVPDKIRAYEDKVRPVLLLNVEDVIRHIYKTNLSPKLFPLYNSYLKKTTDSDRTYLVLKAGGLIYSIVFYSDITFKIYAMVDSSYVKEHLTKYSTLEWAFNDIYSVIVNYEFKTFDEVYEILDRAYSYALSGNYVLENSRYVMLESKLEKMNADFLSLDEALAEIYDPLFDLAYKEAQTYLEEVNKKKELEEKLDREFVTEKEKVLSKLESGEEYLKYDEYLLSELDKNPLSYSLVGKTSAEIKVELEDIEPVRASMISISALLDYLESISEEENIKINVSSDMSRYPTYIYSESEEPIAMFYKLERSYRLNIRLSSRYLEQEVLVIHPRSKKIGIDESSDWYNLVLDDTYISYEELSNLILDSRDYCLNKR</sequence>
<organism evidence="2 3">
    <name type="scientific">Candidatus Scatoplasma merdavium</name>
    <dbReference type="NCBI Taxonomy" id="2840932"/>
    <lineage>
        <taxon>Bacteria</taxon>
        <taxon>Bacillati</taxon>
        <taxon>Bacillota</taxon>
        <taxon>Bacilli</taxon>
        <taxon>Bacillales</taxon>
        <taxon>Candidatus Scatoplasma</taxon>
    </lineage>
</organism>
<keyword evidence="1" id="KW-0472">Membrane</keyword>
<keyword evidence="1" id="KW-1133">Transmembrane helix</keyword>
<proteinExistence type="predicted"/>
<dbReference type="AlphaFoldDB" id="A0A9D9D995"/>
<evidence type="ECO:0000313" key="2">
    <source>
        <dbReference type="EMBL" id="MBO8414243.1"/>
    </source>
</evidence>